<evidence type="ECO:0000313" key="18">
    <source>
        <dbReference type="EMBL" id="SFC50056.1"/>
    </source>
</evidence>
<evidence type="ECO:0000256" key="9">
    <source>
        <dbReference type="ARBA" id="ARBA00022842"/>
    </source>
</evidence>
<evidence type="ECO:0000256" key="3">
    <source>
        <dbReference type="ARBA" id="ARBA00019900"/>
    </source>
</evidence>
<dbReference type="CDD" id="cd06138">
    <property type="entry name" value="ExoI_N"/>
    <property type="match status" value="1"/>
</dbReference>
<dbReference type="PIRSF" id="PIRSF000977">
    <property type="entry name" value="Exodeoxyribonuclease_I"/>
    <property type="match status" value="1"/>
</dbReference>
<dbReference type="FunFam" id="1.20.1280.70:FF:000001">
    <property type="entry name" value="Exodeoxyribonuclease I"/>
    <property type="match status" value="1"/>
</dbReference>
<evidence type="ECO:0000256" key="13">
    <source>
        <dbReference type="PIRNR" id="PIRNR000977"/>
    </source>
</evidence>
<dbReference type="InterPro" id="IPR023607">
    <property type="entry name" value="Exodeoxyribonuclease_I"/>
</dbReference>
<keyword evidence="7 13" id="KW-0378">Hydrolase</keyword>
<dbReference type="GO" id="GO:0046872">
    <property type="term" value="F:metal ion binding"/>
    <property type="evidence" value="ECO:0007669"/>
    <property type="project" value="UniProtKB-KW"/>
</dbReference>
<dbReference type="InterPro" id="IPR036397">
    <property type="entry name" value="RNaseH_sf"/>
</dbReference>
<evidence type="ECO:0000256" key="7">
    <source>
        <dbReference type="ARBA" id="ARBA00022801"/>
    </source>
</evidence>
<keyword evidence="6 13" id="KW-0227">DNA damage</keyword>
<feature type="binding site" evidence="15">
    <location>
        <position position="186"/>
    </location>
    <ligand>
        <name>Mg(2+)</name>
        <dbReference type="ChEBI" id="CHEBI:18420"/>
        <label>2</label>
    </ligand>
</feature>
<dbReference type="PANTHER" id="PTHR11046:SF11">
    <property type="entry name" value="EXODEOXYRIBONUCLEASE I"/>
    <property type="match status" value="1"/>
</dbReference>
<keyword evidence="9 15" id="KW-0460">Magnesium</keyword>
<keyword evidence="4 13" id="KW-0540">Nuclease</keyword>
<keyword evidence="8 13" id="KW-0269">Exonuclease</keyword>
<evidence type="ECO:0000259" key="17">
    <source>
        <dbReference type="PROSITE" id="PS51785"/>
    </source>
</evidence>
<dbReference type="InterPro" id="IPR022894">
    <property type="entry name" value="Oligoribonuclease"/>
</dbReference>
<evidence type="ECO:0000256" key="6">
    <source>
        <dbReference type="ARBA" id="ARBA00022763"/>
    </source>
</evidence>
<feature type="binding site" evidence="15">
    <location>
        <position position="14"/>
    </location>
    <ligand>
        <name>Mg(2+)</name>
        <dbReference type="ChEBI" id="CHEBI:18420"/>
        <label>1</label>
    </ligand>
</feature>
<dbReference type="PANTHER" id="PTHR11046">
    <property type="entry name" value="OLIGORIBONUCLEASE, MITOCHONDRIAL"/>
    <property type="match status" value="1"/>
</dbReference>
<dbReference type="InterPro" id="IPR034747">
    <property type="entry name" value="EXOI_SH3"/>
</dbReference>
<keyword evidence="10" id="KW-0238">DNA-binding</keyword>
<dbReference type="InterPro" id="IPR013620">
    <property type="entry name" value="Exonuc_1_SH3"/>
</dbReference>
<evidence type="ECO:0000256" key="11">
    <source>
        <dbReference type="ARBA" id="ARBA00023204"/>
    </source>
</evidence>
<evidence type="ECO:0000256" key="2">
    <source>
        <dbReference type="ARBA" id="ARBA00012108"/>
    </source>
</evidence>
<dbReference type="AlphaFoldDB" id="A0A1I1JNJ5"/>
<dbReference type="EMBL" id="FOLH01000008">
    <property type="protein sequence ID" value="SFC50056.1"/>
    <property type="molecule type" value="Genomic_DNA"/>
</dbReference>
<dbReference type="InterPro" id="IPR012337">
    <property type="entry name" value="RNaseH-like_sf"/>
</dbReference>
<comment type="subunit">
    <text evidence="12">Monomer. Interacts with ssb (via C-terminus); this interaction stimulates the exonuclease activity by recruiting the enzyme to its substrate.</text>
</comment>
<feature type="domain" description="ExoI SH3-like" evidence="16">
    <location>
        <begin position="202"/>
        <end position="356"/>
    </location>
</feature>
<dbReference type="RefSeq" id="WP_091965096.1">
    <property type="nucleotide sequence ID" value="NZ_FOLH01000008.1"/>
</dbReference>
<dbReference type="Gene3D" id="3.30.1520.20">
    <property type="entry name" value="Exonuclease ExoI, domain 2"/>
    <property type="match status" value="1"/>
</dbReference>
<dbReference type="GO" id="GO:0006281">
    <property type="term" value="P:DNA repair"/>
    <property type="evidence" value="ECO:0007669"/>
    <property type="project" value="UniProtKB-KW"/>
</dbReference>
<dbReference type="SMART" id="SM00479">
    <property type="entry name" value="EXOIII"/>
    <property type="match status" value="1"/>
</dbReference>
<dbReference type="Pfam" id="PF00929">
    <property type="entry name" value="RNase_T"/>
    <property type="match status" value="1"/>
</dbReference>
<dbReference type="PROSITE" id="PS51784">
    <property type="entry name" value="EXOI_SH3"/>
    <property type="match status" value="1"/>
</dbReference>
<dbReference type="PROSITE" id="PS51785">
    <property type="entry name" value="EXOI_C"/>
    <property type="match status" value="1"/>
</dbReference>
<dbReference type="FunFam" id="3.30.420.10:FF:000033">
    <property type="entry name" value="Exodeoxyribonuclease I"/>
    <property type="match status" value="1"/>
</dbReference>
<dbReference type="Gene3D" id="1.10.287.1240">
    <property type="match status" value="1"/>
</dbReference>
<dbReference type="InterPro" id="IPR013520">
    <property type="entry name" value="Ribonucl_H"/>
</dbReference>
<dbReference type="Gene3D" id="3.30.420.10">
    <property type="entry name" value="Ribonuclease H-like superfamily/Ribonuclease H"/>
    <property type="match status" value="1"/>
</dbReference>
<feature type="binding site" evidence="14">
    <location>
        <position position="16"/>
    </location>
    <ligand>
        <name>substrate</name>
    </ligand>
</feature>
<name>A0A1I1JNJ5_9GAMM</name>
<dbReference type="GO" id="GO:0003677">
    <property type="term" value="F:DNA binding"/>
    <property type="evidence" value="ECO:0007669"/>
    <property type="project" value="UniProtKB-KW"/>
</dbReference>
<reference evidence="18 19" key="1">
    <citation type="submission" date="2016-10" db="EMBL/GenBank/DDBJ databases">
        <authorList>
            <person name="de Groot N.N."/>
        </authorList>
    </citation>
    <scope>NUCLEOTIDE SEQUENCE [LARGE SCALE GENOMIC DNA]</scope>
    <source>
        <strain evidence="18 19">DSM 18438</strain>
    </source>
</reference>
<protein>
    <recommendedName>
        <fullName evidence="3 13">Exodeoxyribonuclease I</fullName>
        <ecNumber evidence="2 13">3.1.11.1</ecNumber>
    </recommendedName>
</protein>
<comment type="catalytic activity">
    <reaction evidence="1 13">
        <text>Exonucleolytic cleavage in the 3'- to 5'-direction to yield nucleoside 5'-phosphates.</text>
        <dbReference type="EC" id="3.1.11.1"/>
    </reaction>
</comment>
<dbReference type="Gene3D" id="1.20.1280.70">
    <property type="entry name" value="Exonuclease ExoI, domain 3"/>
    <property type="match status" value="1"/>
</dbReference>
<evidence type="ECO:0000259" key="16">
    <source>
        <dbReference type="PROSITE" id="PS51784"/>
    </source>
</evidence>
<dbReference type="NCBIfam" id="NF008746">
    <property type="entry name" value="PRK11779.1"/>
    <property type="match status" value="1"/>
</dbReference>
<sequence>MSSAVQDTTFLWHDYETFGADPRRDRPCQFAAIRTDAEFNEIGEPQMFFSQPADDYLPHPQAVLITGITPQQAYREGLPETEFAQRIQELMSVPNTCVLGYNSIRFDDEVSRHLFYRNFIDPYAREWQHGNSRWDLIDVVRATYALRPEGINWPLKEDGSPSFRLEDLTAANGIHHGAAAHDALADVRATIALARLLKEKQPRLFEHLLSLRGKHQVAPLLQVHNPKPLLHISSRYPASRGCAAIVLPLAQHPSNPNGVIVYDLAADPRPLFELSAEAIQQRVFTSTEELQAQGLERLPLKVVHINRCPILLPAKAMEPHLAERLGLDLRENENHWQQLVASDLSQKVQQVFASGPGTQEMQDPDLMLYSGAFFSSRDKQAFTSIHQAHPEELAELDLAFEDSRLEEMLFRYRARNWPETLTSTERERWDEFRWQKMNSAQLSSLTLQGLQAELVRLSQQPLEEEQLFLLQELQLYVESILPLQFMDY</sequence>
<proteinExistence type="predicted"/>
<dbReference type="SUPFAM" id="SSF53098">
    <property type="entry name" value="Ribonuclease H-like"/>
    <property type="match status" value="1"/>
</dbReference>
<dbReference type="GO" id="GO:0000175">
    <property type="term" value="F:3'-5'-RNA exonuclease activity"/>
    <property type="evidence" value="ECO:0007669"/>
    <property type="project" value="InterPro"/>
</dbReference>
<feature type="domain" description="ExoI C-terminal" evidence="17">
    <location>
        <begin position="360"/>
        <end position="481"/>
    </location>
</feature>
<dbReference type="InterPro" id="IPR038649">
    <property type="entry name" value="EXOI_SH3_sf"/>
</dbReference>
<evidence type="ECO:0000256" key="10">
    <source>
        <dbReference type="ARBA" id="ARBA00023125"/>
    </source>
</evidence>
<dbReference type="Pfam" id="PF08411">
    <property type="entry name" value="ExoI_SH3"/>
    <property type="match status" value="1"/>
</dbReference>
<gene>
    <name evidence="18" type="ORF">SAMN05660443_2877</name>
</gene>
<evidence type="ECO:0000256" key="1">
    <source>
        <dbReference type="ARBA" id="ARBA00000563"/>
    </source>
</evidence>
<dbReference type="Pfam" id="PF26016">
    <property type="entry name" value="ExoI_C"/>
    <property type="match status" value="1"/>
</dbReference>
<feature type="binding site" evidence="15">
    <location>
        <position position="16"/>
    </location>
    <ligand>
        <name>Mg(2+)</name>
        <dbReference type="ChEBI" id="CHEBI:18420"/>
        <label>2</label>
    </ligand>
</feature>
<evidence type="ECO:0000256" key="14">
    <source>
        <dbReference type="PIRSR" id="PIRSR000977-1"/>
    </source>
</evidence>
<evidence type="ECO:0000313" key="19">
    <source>
        <dbReference type="Proteomes" id="UP000199058"/>
    </source>
</evidence>
<dbReference type="Proteomes" id="UP000199058">
    <property type="component" value="Unassembled WGS sequence"/>
</dbReference>
<evidence type="ECO:0000256" key="8">
    <source>
        <dbReference type="ARBA" id="ARBA00022839"/>
    </source>
</evidence>
<evidence type="ECO:0000256" key="12">
    <source>
        <dbReference type="ARBA" id="ARBA00046792"/>
    </source>
</evidence>
<dbReference type="InterPro" id="IPR058561">
    <property type="entry name" value="Exonuc_1_C"/>
</dbReference>
<keyword evidence="19" id="KW-1185">Reference proteome</keyword>
<dbReference type="STRING" id="1122252.SAMN05660443_2877"/>
<organism evidence="18 19">
    <name type="scientific">Marinospirillum celere</name>
    <dbReference type="NCBI Taxonomy" id="1122252"/>
    <lineage>
        <taxon>Bacteria</taxon>
        <taxon>Pseudomonadati</taxon>
        <taxon>Pseudomonadota</taxon>
        <taxon>Gammaproteobacteria</taxon>
        <taxon>Oceanospirillales</taxon>
        <taxon>Oceanospirillaceae</taxon>
        <taxon>Marinospirillum</taxon>
    </lineage>
</organism>
<evidence type="ECO:0000256" key="5">
    <source>
        <dbReference type="ARBA" id="ARBA00022723"/>
    </source>
</evidence>
<dbReference type="EC" id="3.1.11.1" evidence="2 13"/>
<keyword evidence="11 13" id="KW-0234">DNA repair</keyword>
<feature type="binding site" evidence="14">
    <location>
        <position position="164"/>
    </location>
    <ligand>
        <name>substrate</name>
    </ligand>
</feature>
<accession>A0A1I1JNJ5</accession>
<evidence type="ECO:0000256" key="4">
    <source>
        <dbReference type="ARBA" id="ARBA00022722"/>
    </source>
</evidence>
<keyword evidence="5 15" id="KW-0479">Metal-binding</keyword>
<dbReference type="GO" id="GO:0008310">
    <property type="term" value="F:single-stranded DNA 3'-5' DNA exonuclease activity"/>
    <property type="evidence" value="ECO:0007669"/>
    <property type="project" value="UniProtKB-EC"/>
</dbReference>
<dbReference type="OrthoDB" id="9763470at2"/>
<comment type="cofactor">
    <cofactor evidence="15">
        <name>Mg(2+)</name>
        <dbReference type="ChEBI" id="CHEBI:18420"/>
    </cofactor>
    <text evidence="15">Binds 2 Mg(2+) ions per monomer.</text>
</comment>
<evidence type="ECO:0000256" key="15">
    <source>
        <dbReference type="PIRSR" id="PIRSR000977-2"/>
    </source>
</evidence>